<dbReference type="RefSeq" id="WP_106839150.1">
    <property type="nucleotide sequence ID" value="NZ_JBCNIW010000053.1"/>
</dbReference>
<feature type="transmembrane region" description="Helical" evidence="7">
    <location>
        <begin position="326"/>
        <end position="345"/>
    </location>
</feature>
<evidence type="ECO:0000256" key="1">
    <source>
        <dbReference type="ARBA" id="ARBA00004651"/>
    </source>
</evidence>
<feature type="domain" description="Major facilitator superfamily (MFS) profile" evidence="8">
    <location>
        <begin position="7"/>
        <end position="381"/>
    </location>
</feature>
<name>A0A2P7V7U6_9BACL</name>
<dbReference type="InterPro" id="IPR036259">
    <property type="entry name" value="MFS_trans_sf"/>
</dbReference>
<sequence>MSQTRYTFWVLILVVGIAGLSQGLTIPMLTVLLEKQGVSSVMNGLNAAALYIGMVMVNPFLEIPLRRIGYRATILWGLLLVTIATALIPMFNHLVIWFFLRLLMGVGDSGLHYASQMWVTKIAAPENRGRDLSVYGLAYGVGFSIGPLGLSVLHLGIWVPFGALLVLYLVAFLLLSRIKNEFPEQLEQTEKKQNKYTFVLRLAWLALIPSFLFGFMETSLNGSFPVYALRTGLSVEWVSLILPSFVVGSIILQMPLGALSDRIGRKQVMLACALVGGLAFFLFPFAGENIWLMMLLLAIAGAAVGSFYSLGLAFSADILPASMVPTAGIIAGVNFGVASILAPNVNGLLMEVWEPWTIFWLMGSLLIVFAAACLFFKQKATQEQTYSMPLQKQG</sequence>
<feature type="transmembrane region" description="Helical" evidence="7">
    <location>
        <begin position="156"/>
        <end position="175"/>
    </location>
</feature>
<comment type="caution">
    <text evidence="9">The sequence shown here is derived from an EMBL/GenBank/DDBJ whole genome shotgun (WGS) entry which is preliminary data.</text>
</comment>
<evidence type="ECO:0000256" key="7">
    <source>
        <dbReference type="SAM" id="Phobius"/>
    </source>
</evidence>
<reference evidence="9 10" key="1">
    <citation type="submission" date="2018-03" db="EMBL/GenBank/DDBJ databases">
        <title>Brevisbacillus phylogenomics.</title>
        <authorList>
            <person name="Dunlap C."/>
        </authorList>
    </citation>
    <scope>NUCLEOTIDE SEQUENCE [LARGE SCALE GENOMIC DNA]</scope>
    <source>
        <strain evidence="9 10">NRRL NRS-1210</strain>
    </source>
</reference>
<feature type="transmembrane region" description="Helical" evidence="7">
    <location>
        <begin position="357"/>
        <end position="376"/>
    </location>
</feature>
<evidence type="ECO:0000259" key="8">
    <source>
        <dbReference type="PROSITE" id="PS50850"/>
    </source>
</evidence>
<protein>
    <submittedName>
        <fullName evidence="9">MFS transporter</fullName>
    </submittedName>
</protein>
<dbReference type="EMBL" id="PXZM01000020">
    <property type="protein sequence ID" value="PSJ95278.1"/>
    <property type="molecule type" value="Genomic_DNA"/>
</dbReference>
<accession>A0A2P7V7U6</accession>
<evidence type="ECO:0000256" key="3">
    <source>
        <dbReference type="ARBA" id="ARBA00022475"/>
    </source>
</evidence>
<dbReference type="GO" id="GO:0005886">
    <property type="term" value="C:plasma membrane"/>
    <property type="evidence" value="ECO:0007669"/>
    <property type="project" value="UniProtKB-SubCell"/>
</dbReference>
<organism evidence="9 10">
    <name type="scientific">Brevibacillus fortis</name>
    <dbReference type="NCBI Taxonomy" id="2126352"/>
    <lineage>
        <taxon>Bacteria</taxon>
        <taxon>Bacillati</taxon>
        <taxon>Bacillota</taxon>
        <taxon>Bacilli</taxon>
        <taxon>Bacillales</taxon>
        <taxon>Paenibacillaceae</taxon>
        <taxon>Brevibacillus</taxon>
    </lineage>
</organism>
<dbReference type="PANTHER" id="PTHR23521:SF2">
    <property type="entry name" value="TRANSPORTER MFS SUPERFAMILY"/>
    <property type="match status" value="1"/>
</dbReference>
<dbReference type="Gene3D" id="1.20.1250.20">
    <property type="entry name" value="MFS general substrate transporter like domains"/>
    <property type="match status" value="2"/>
</dbReference>
<dbReference type="Proteomes" id="UP000240419">
    <property type="component" value="Unassembled WGS sequence"/>
</dbReference>
<feature type="transmembrane region" description="Helical" evidence="7">
    <location>
        <begin position="68"/>
        <end position="88"/>
    </location>
</feature>
<keyword evidence="3" id="KW-1003">Cell membrane</keyword>
<feature type="transmembrane region" description="Helical" evidence="7">
    <location>
        <begin position="235"/>
        <end position="256"/>
    </location>
</feature>
<dbReference type="AlphaFoldDB" id="A0A2P7V7U6"/>
<keyword evidence="10" id="KW-1185">Reference proteome</keyword>
<feature type="transmembrane region" description="Helical" evidence="7">
    <location>
        <begin position="292"/>
        <end position="314"/>
    </location>
</feature>
<dbReference type="SUPFAM" id="SSF103473">
    <property type="entry name" value="MFS general substrate transporter"/>
    <property type="match status" value="1"/>
</dbReference>
<feature type="transmembrane region" description="Helical" evidence="7">
    <location>
        <begin position="196"/>
        <end position="215"/>
    </location>
</feature>
<dbReference type="InterPro" id="IPR005829">
    <property type="entry name" value="Sugar_transporter_CS"/>
</dbReference>
<evidence type="ECO:0000256" key="6">
    <source>
        <dbReference type="ARBA" id="ARBA00023136"/>
    </source>
</evidence>
<dbReference type="InterPro" id="IPR047200">
    <property type="entry name" value="MFS_YcaD-like"/>
</dbReference>
<dbReference type="PROSITE" id="PS00216">
    <property type="entry name" value="SUGAR_TRANSPORT_1"/>
    <property type="match status" value="1"/>
</dbReference>
<dbReference type="InterPro" id="IPR011701">
    <property type="entry name" value="MFS"/>
</dbReference>
<evidence type="ECO:0000256" key="2">
    <source>
        <dbReference type="ARBA" id="ARBA00022448"/>
    </source>
</evidence>
<comment type="subcellular location">
    <subcellularLocation>
        <location evidence="1">Cell membrane</location>
        <topology evidence="1">Multi-pass membrane protein</topology>
    </subcellularLocation>
</comment>
<dbReference type="PROSITE" id="PS50850">
    <property type="entry name" value="MFS"/>
    <property type="match status" value="1"/>
</dbReference>
<gene>
    <name evidence="9" type="ORF">C7R93_12685</name>
</gene>
<dbReference type="CDD" id="cd17477">
    <property type="entry name" value="MFS_YcaD_like"/>
    <property type="match status" value="1"/>
</dbReference>
<keyword evidence="2" id="KW-0813">Transport</keyword>
<evidence type="ECO:0000256" key="4">
    <source>
        <dbReference type="ARBA" id="ARBA00022692"/>
    </source>
</evidence>
<keyword evidence="6 7" id="KW-0472">Membrane</keyword>
<dbReference type="PANTHER" id="PTHR23521">
    <property type="entry name" value="TRANSPORTER MFS SUPERFAMILY"/>
    <property type="match status" value="1"/>
</dbReference>
<dbReference type="OrthoDB" id="478565at2"/>
<proteinExistence type="predicted"/>
<evidence type="ECO:0000313" key="9">
    <source>
        <dbReference type="EMBL" id="PSJ95278.1"/>
    </source>
</evidence>
<keyword evidence="5 7" id="KW-1133">Transmembrane helix</keyword>
<dbReference type="Pfam" id="PF07690">
    <property type="entry name" value="MFS_1"/>
    <property type="match status" value="1"/>
</dbReference>
<feature type="transmembrane region" description="Helical" evidence="7">
    <location>
        <begin position="39"/>
        <end position="61"/>
    </location>
</feature>
<evidence type="ECO:0000256" key="5">
    <source>
        <dbReference type="ARBA" id="ARBA00022989"/>
    </source>
</evidence>
<dbReference type="GO" id="GO:0022857">
    <property type="term" value="F:transmembrane transporter activity"/>
    <property type="evidence" value="ECO:0007669"/>
    <property type="project" value="InterPro"/>
</dbReference>
<keyword evidence="4 7" id="KW-0812">Transmembrane</keyword>
<feature type="transmembrane region" description="Helical" evidence="7">
    <location>
        <begin position="268"/>
        <end position="286"/>
    </location>
</feature>
<evidence type="ECO:0000313" key="10">
    <source>
        <dbReference type="Proteomes" id="UP000240419"/>
    </source>
</evidence>
<dbReference type="InterPro" id="IPR020846">
    <property type="entry name" value="MFS_dom"/>
</dbReference>